<dbReference type="PANTHER" id="PTHR19226">
    <property type="entry name" value="THY-1 MEMBRANE GLYCOPROTEIN"/>
    <property type="match status" value="1"/>
</dbReference>
<reference evidence="10" key="1">
    <citation type="submission" date="2025-08" db="UniProtKB">
        <authorList>
            <consortium name="Ensembl"/>
        </authorList>
    </citation>
    <scope>IDENTIFICATION</scope>
</reference>
<keyword evidence="8" id="KW-0393">Immunoglobulin domain</keyword>
<evidence type="ECO:0000256" key="4">
    <source>
        <dbReference type="ARBA" id="ARBA00023136"/>
    </source>
</evidence>
<evidence type="ECO:0000256" key="8">
    <source>
        <dbReference type="ARBA" id="ARBA00023319"/>
    </source>
</evidence>
<dbReference type="GO" id="GO:0043209">
    <property type="term" value="C:myelin sheath"/>
    <property type="evidence" value="ECO:0007669"/>
    <property type="project" value="TreeGrafter"/>
</dbReference>
<dbReference type="GO" id="GO:0005925">
    <property type="term" value="C:focal adhesion"/>
    <property type="evidence" value="ECO:0007669"/>
    <property type="project" value="TreeGrafter"/>
</dbReference>
<evidence type="ECO:0000256" key="9">
    <source>
        <dbReference type="SAM" id="SignalP"/>
    </source>
</evidence>
<evidence type="ECO:0000256" key="5">
    <source>
        <dbReference type="ARBA" id="ARBA00023157"/>
    </source>
</evidence>
<name>A0A3B3QC38_9TELE</name>
<evidence type="ECO:0000256" key="1">
    <source>
        <dbReference type="ARBA" id="ARBA00004236"/>
    </source>
</evidence>
<evidence type="ECO:0008006" key="12">
    <source>
        <dbReference type="Google" id="ProtNLM"/>
    </source>
</evidence>
<dbReference type="InterPro" id="IPR033292">
    <property type="entry name" value="THY1"/>
</dbReference>
<dbReference type="Proteomes" id="UP000261540">
    <property type="component" value="Unplaced"/>
</dbReference>
<feature type="signal peptide" evidence="9">
    <location>
        <begin position="1"/>
        <end position="16"/>
    </location>
</feature>
<keyword evidence="2" id="KW-1003">Cell membrane</keyword>
<feature type="chain" id="PRO_5017452628" description="Immunoglobulin V-set domain-containing protein" evidence="9">
    <location>
        <begin position="17"/>
        <end position="150"/>
    </location>
</feature>
<dbReference type="Ensembl" id="ENSPKIT00000027300.1">
    <property type="protein sequence ID" value="ENSPKIP00000003339.1"/>
    <property type="gene ID" value="ENSPKIG00000020887.1"/>
</dbReference>
<dbReference type="GO" id="GO:0051894">
    <property type="term" value="P:positive regulation of focal adhesion assembly"/>
    <property type="evidence" value="ECO:0007669"/>
    <property type="project" value="TreeGrafter"/>
</dbReference>
<dbReference type="GO" id="GO:0005096">
    <property type="term" value="F:GTPase activator activity"/>
    <property type="evidence" value="ECO:0007669"/>
    <property type="project" value="TreeGrafter"/>
</dbReference>
<keyword evidence="3 9" id="KW-0732">Signal</keyword>
<dbReference type="GO" id="GO:0030425">
    <property type="term" value="C:dendrite"/>
    <property type="evidence" value="ECO:0007669"/>
    <property type="project" value="TreeGrafter"/>
</dbReference>
<dbReference type="GO" id="GO:0007155">
    <property type="term" value="P:cell adhesion"/>
    <property type="evidence" value="ECO:0007669"/>
    <property type="project" value="InterPro"/>
</dbReference>
<evidence type="ECO:0000256" key="7">
    <source>
        <dbReference type="ARBA" id="ARBA00023288"/>
    </source>
</evidence>
<keyword evidence="11" id="KW-1185">Reference proteome</keyword>
<evidence type="ECO:0000313" key="10">
    <source>
        <dbReference type="Ensembl" id="ENSPKIP00000003339.1"/>
    </source>
</evidence>
<keyword evidence="5" id="KW-1015">Disulfide bond</keyword>
<evidence type="ECO:0000256" key="3">
    <source>
        <dbReference type="ARBA" id="ARBA00022729"/>
    </source>
</evidence>
<dbReference type="GO" id="GO:0007229">
    <property type="term" value="P:integrin-mediated signaling pathway"/>
    <property type="evidence" value="ECO:0007669"/>
    <property type="project" value="TreeGrafter"/>
</dbReference>
<dbReference type="GO" id="GO:0030334">
    <property type="term" value="P:regulation of cell migration"/>
    <property type="evidence" value="ECO:0007669"/>
    <property type="project" value="InterPro"/>
</dbReference>
<evidence type="ECO:0000313" key="11">
    <source>
        <dbReference type="Proteomes" id="UP000261540"/>
    </source>
</evidence>
<dbReference type="GO" id="GO:0045121">
    <property type="term" value="C:membrane raft"/>
    <property type="evidence" value="ECO:0007669"/>
    <property type="project" value="TreeGrafter"/>
</dbReference>
<accession>A0A3B3QC38</accession>
<evidence type="ECO:0000256" key="2">
    <source>
        <dbReference type="ARBA" id="ARBA00022475"/>
    </source>
</evidence>
<dbReference type="AlphaFoldDB" id="A0A3B3QC38"/>
<dbReference type="PANTHER" id="PTHR19226:SF2">
    <property type="entry name" value="THY-1 MEMBRANE GLYCOPROTEIN"/>
    <property type="match status" value="1"/>
</dbReference>
<protein>
    <recommendedName>
        <fullName evidence="12">Immunoglobulin V-set domain-containing protein</fullName>
    </recommendedName>
</protein>
<organism evidence="10 11">
    <name type="scientific">Paramormyrops kingsleyae</name>
    <dbReference type="NCBI Taxonomy" id="1676925"/>
    <lineage>
        <taxon>Eukaryota</taxon>
        <taxon>Metazoa</taxon>
        <taxon>Chordata</taxon>
        <taxon>Craniata</taxon>
        <taxon>Vertebrata</taxon>
        <taxon>Euteleostomi</taxon>
        <taxon>Actinopterygii</taxon>
        <taxon>Neopterygii</taxon>
        <taxon>Teleostei</taxon>
        <taxon>Osteoglossocephala</taxon>
        <taxon>Osteoglossomorpha</taxon>
        <taxon>Osteoglossiformes</taxon>
        <taxon>Mormyridae</taxon>
        <taxon>Paramormyrops</taxon>
    </lineage>
</organism>
<comment type="subcellular location">
    <subcellularLocation>
        <location evidence="1">Cell membrane</location>
    </subcellularLocation>
</comment>
<keyword evidence="4" id="KW-0472">Membrane</keyword>
<dbReference type="GO" id="GO:0009897">
    <property type="term" value="C:external side of plasma membrane"/>
    <property type="evidence" value="ECO:0007669"/>
    <property type="project" value="TreeGrafter"/>
</dbReference>
<keyword evidence="6" id="KW-0325">Glycoprotein</keyword>
<dbReference type="GeneTree" id="ENSGT00970000194164"/>
<dbReference type="GO" id="GO:0005178">
    <property type="term" value="F:integrin binding"/>
    <property type="evidence" value="ECO:0007669"/>
    <property type="project" value="InterPro"/>
</dbReference>
<keyword evidence="7" id="KW-0449">Lipoprotein</keyword>
<proteinExistence type="predicted"/>
<evidence type="ECO:0000256" key="6">
    <source>
        <dbReference type="ARBA" id="ARBA00023180"/>
    </source>
</evidence>
<reference evidence="10" key="2">
    <citation type="submission" date="2025-09" db="UniProtKB">
        <authorList>
            <consortium name="Ensembl"/>
        </authorList>
    </citation>
    <scope>IDENTIFICATION</scope>
</reference>
<sequence>MMHLVFIICFLGFSSAQSVKEIVSCQTKENNLRTDCLFEPDPAGGHITCDYMNENSLVGSTNSSAKPEATYSHRTNVTIIDKTCRLYLTGFSSDKPQNFTCIIKQKRSVRQTSIVDKRKIPVCSALSFLFQPGSGVQMTILALFVLLELQ</sequence>